<sequence length="320" mass="33194">MPRNPQPHYVPLVEVVRSGFGEGVHFGTAVGLTRQGEIGYTRGDVRAPMLPRSSAKPFQAAAALRAGARLEPAQTALAAGSHSGEPHHVKTVVGMLADAGLDTDALRCPADWPLDGGERDRLLRAGGAPTRLLMNCSGKHAAMLAACVAGGWSTGDYLEPGHPVQELVRQVIEEACGERVAHTAVDGCGAPQLAVSLAGLARGLRAMAFAPDSSPEARVLDAMREFPANVAGEGRIDTLLMRRLPGAAAKMGAEGVLAVTAPTGEAAAVKLSDGDPWFRARTMAVLDALEAAGADVDAVRDLAESEIRGGDEPVGRLRSV</sequence>
<dbReference type="RefSeq" id="WP_184636481.1">
    <property type="nucleotide sequence ID" value="NZ_BAABKT010000039.1"/>
</dbReference>
<dbReference type="InterPro" id="IPR010349">
    <property type="entry name" value="Asparaginase_II"/>
</dbReference>
<dbReference type="EMBL" id="JACHLY010000001">
    <property type="protein sequence ID" value="MBB5999577.1"/>
    <property type="molecule type" value="Genomic_DNA"/>
</dbReference>
<evidence type="ECO:0000313" key="2">
    <source>
        <dbReference type="Proteomes" id="UP000578077"/>
    </source>
</evidence>
<gene>
    <name evidence="1" type="ORF">HNR25_003328</name>
</gene>
<keyword evidence="2" id="KW-1185">Reference proteome</keyword>
<dbReference type="Proteomes" id="UP000578077">
    <property type="component" value="Unassembled WGS sequence"/>
</dbReference>
<dbReference type="Pfam" id="PF06089">
    <property type="entry name" value="Asparaginase_II"/>
    <property type="match status" value="1"/>
</dbReference>
<organism evidence="1 2">
    <name type="scientific">Streptomonospora salina</name>
    <dbReference type="NCBI Taxonomy" id="104205"/>
    <lineage>
        <taxon>Bacteria</taxon>
        <taxon>Bacillati</taxon>
        <taxon>Actinomycetota</taxon>
        <taxon>Actinomycetes</taxon>
        <taxon>Streptosporangiales</taxon>
        <taxon>Nocardiopsidaceae</taxon>
        <taxon>Streptomonospora</taxon>
    </lineage>
</organism>
<dbReference type="PANTHER" id="PTHR42110:SF1">
    <property type="entry name" value="L-ASPARAGINASE, PUTATIVE (AFU_ORTHOLOGUE AFUA_3G11890)-RELATED"/>
    <property type="match status" value="1"/>
</dbReference>
<evidence type="ECO:0000313" key="1">
    <source>
        <dbReference type="EMBL" id="MBB5999577.1"/>
    </source>
</evidence>
<proteinExistence type="predicted"/>
<reference evidence="1 2" key="1">
    <citation type="submission" date="2020-08" db="EMBL/GenBank/DDBJ databases">
        <title>Sequencing the genomes of 1000 actinobacteria strains.</title>
        <authorList>
            <person name="Klenk H.-P."/>
        </authorList>
    </citation>
    <scope>NUCLEOTIDE SEQUENCE [LARGE SCALE GENOMIC DNA]</scope>
    <source>
        <strain evidence="1 2">DSM 44593</strain>
    </source>
</reference>
<protein>
    <submittedName>
        <fullName evidence="1">L-asparaginase II</fullName>
    </submittedName>
</protein>
<dbReference type="AlphaFoldDB" id="A0A841E6L7"/>
<dbReference type="PANTHER" id="PTHR42110">
    <property type="entry name" value="L-ASPARAGINASE, PUTATIVE (AFU_ORTHOLOGUE AFUA_3G11890)-RELATED"/>
    <property type="match status" value="1"/>
</dbReference>
<name>A0A841E6L7_9ACTN</name>
<accession>A0A841E6L7</accession>
<comment type="caution">
    <text evidence="1">The sequence shown here is derived from an EMBL/GenBank/DDBJ whole genome shotgun (WGS) entry which is preliminary data.</text>
</comment>